<evidence type="ECO:0000259" key="12">
    <source>
        <dbReference type="Pfam" id="PF00593"/>
    </source>
</evidence>
<evidence type="ECO:0008006" key="16">
    <source>
        <dbReference type="Google" id="ProtNLM"/>
    </source>
</evidence>
<dbReference type="PROSITE" id="PS52016">
    <property type="entry name" value="TONB_DEPENDENT_REC_3"/>
    <property type="match status" value="1"/>
</dbReference>
<comment type="subcellular location">
    <subcellularLocation>
        <location evidence="1 10">Cell outer membrane</location>
        <topology evidence="1 10">Multi-pass membrane protein</topology>
    </subcellularLocation>
</comment>
<evidence type="ECO:0000256" key="11">
    <source>
        <dbReference type="RuleBase" id="RU003357"/>
    </source>
</evidence>
<evidence type="ECO:0000256" key="4">
    <source>
        <dbReference type="ARBA" id="ARBA00022692"/>
    </source>
</evidence>
<dbReference type="InterPro" id="IPR000531">
    <property type="entry name" value="Beta-barrel_TonB"/>
</dbReference>
<dbReference type="GO" id="GO:0015344">
    <property type="term" value="F:siderophore uptake transmembrane transporter activity"/>
    <property type="evidence" value="ECO:0007669"/>
    <property type="project" value="TreeGrafter"/>
</dbReference>
<dbReference type="PANTHER" id="PTHR30069:SF29">
    <property type="entry name" value="HEMOGLOBIN AND HEMOGLOBIN-HAPTOGLOBIN-BINDING PROTEIN 1-RELATED"/>
    <property type="match status" value="1"/>
</dbReference>
<dbReference type="EMBL" id="MKVH01000013">
    <property type="protein sequence ID" value="OJX59240.1"/>
    <property type="molecule type" value="Genomic_DNA"/>
</dbReference>
<dbReference type="PANTHER" id="PTHR30069">
    <property type="entry name" value="TONB-DEPENDENT OUTER MEMBRANE RECEPTOR"/>
    <property type="match status" value="1"/>
</dbReference>
<keyword evidence="6 11" id="KW-0798">TonB box</keyword>
<dbReference type="Pfam" id="PF07715">
    <property type="entry name" value="Plug"/>
    <property type="match status" value="1"/>
</dbReference>
<dbReference type="GO" id="GO:0009279">
    <property type="term" value="C:cell outer membrane"/>
    <property type="evidence" value="ECO:0007669"/>
    <property type="project" value="UniProtKB-SubCell"/>
</dbReference>
<dbReference type="InterPro" id="IPR036942">
    <property type="entry name" value="Beta-barrel_TonB_sf"/>
</dbReference>
<dbReference type="InterPro" id="IPR039426">
    <property type="entry name" value="TonB-dep_rcpt-like"/>
</dbReference>
<dbReference type="Gene3D" id="2.170.130.10">
    <property type="entry name" value="TonB-dependent receptor, plug domain"/>
    <property type="match status" value="1"/>
</dbReference>
<keyword evidence="4 10" id="KW-0812">Transmembrane</keyword>
<keyword evidence="9 10" id="KW-0998">Cell outer membrane</keyword>
<accession>A0A1M3L1Z7</accession>
<dbReference type="Proteomes" id="UP000184233">
    <property type="component" value="Unassembled WGS sequence"/>
</dbReference>
<gene>
    <name evidence="14" type="ORF">BGO89_02135</name>
</gene>
<keyword evidence="5" id="KW-0732">Signal</keyword>
<evidence type="ECO:0000256" key="5">
    <source>
        <dbReference type="ARBA" id="ARBA00022729"/>
    </source>
</evidence>
<dbReference type="Pfam" id="PF00593">
    <property type="entry name" value="TonB_dep_Rec_b-barrel"/>
    <property type="match status" value="1"/>
</dbReference>
<evidence type="ECO:0000256" key="8">
    <source>
        <dbReference type="ARBA" id="ARBA00023170"/>
    </source>
</evidence>
<dbReference type="InterPro" id="IPR037066">
    <property type="entry name" value="Plug_dom_sf"/>
</dbReference>
<keyword evidence="2 10" id="KW-0813">Transport</keyword>
<feature type="domain" description="TonB-dependent receptor plug" evidence="13">
    <location>
        <begin position="111"/>
        <end position="221"/>
    </location>
</feature>
<dbReference type="GO" id="GO:0044718">
    <property type="term" value="P:siderophore transmembrane transport"/>
    <property type="evidence" value="ECO:0007669"/>
    <property type="project" value="TreeGrafter"/>
</dbReference>
<proteinExistence type="inferred from homology"/>
<comment type="caution">
    <text evidence="14">The sequence shown here is derived from an EMBL/GenBank/DDBJ whole genome shotgun (WGS) entry which is preliminary data.</text>
</comment>
<keyword evidence="8" id="KW-0675">Receptor</keyword>
<name>A0A1M3L1Z7_9BACT</name>
<dbReference type="Gene3D" id="2.40.170.20">
    <property type="entry name" value="TonB-dependent receptor, beta-barrel domain"/>
    <property type="match status" value="1"/>
</dbReference>
<dbReference type="SUPFAM" id="SSF49464">
    <property type="entry name" value="Carboxypeptidase regulatory domain-like"/>
    <property type="match status" value="1"/>
</dbReference>
<evidence type="ECO:0000313" key="14">
    <source>
        <dbReference type="EMBL" id="OJX59240.1"/>
    </source>
</evidence>
<evidence type="ECO:0000256" key="3">
    <source>
        <dbReference type="ARBA" id="ARBA00022452"/>
    </source>
</evidence>
<dbReference type="SUPFAM" id="SSF56935">
    <property type="entry name" value="Porins"/>
    <property type="match status" value="1"/>
</dbReference>
<keyword evidence="7 10" id="KW-0472">Membrane</keyword>
<evidence type="ECO:0000259" key="13">
    <source>
        <dbReference type="Pfam" id="PF07715"/>
    </source>
</evidence>
<evidence type="ECO:0000256" key="7">
    <source>
        <dbReference type="ARBA" id="ARBA00023136"/>
    </source>
</evidence>
<evidence type="ECO:0000256" key="10">
    <source>
        <dbReference type="PROSITE-ProRule" id="PRU01360"/>
    </source>
</evidence>
<evidence type="ECO:0000256" key="9">
    <source>
        <dbReference type="ARBA" id="ARBA00023237"/>
    </source>
</evidence>
<dbReference type="Gene3D" id="2.60.40.1120">
    <property type="entry name" value="Carboxypeptidase-like, regulatory domain"/>
    <property type="match status" value="1"/>
</dbReference>
<evidence type="ECO:0000313" key="15">
    <source>
        <dbReference type="Proteomes" id="UP000184233"/>
    </source>
</evidence>
<feature type="domain" description="TonB-dependent receptor-like beta-barrel" evidence="12">
    <location>
        <begin position="316"/>
        <end position="797"/>
    </location>
</feature>
<evidence type="ECO:0000256" key="2">
    <source>
        <dbReference type="ARBA" id="ARBA00022448"/>
    </source>
</evidence>
<evidence type="ECO:0000256" key="6">
    <source>
        <dbReference type="ARBA" id="ARBA00023077"/>
    </source>
</evidence>
<comment type="similarity">
    <text evidence="10 11">Belongs to the TonB-dependent receptor family.</text>
</comment>
<sequence>MLILPAWLYADATITGKVVSGDGGEPVAGIRVRAIGINKVAYTNSKGVFKLNVPAGERQIQFGGIAFSDTTITVRDLKDGETRSIDVGMTPRSTLFNDVIVYGAFKRAEKVTETPAAVTAMNTDDIVHAARGNQLGRALEGLNGVDVTQNGATDFNVNTRGFNNSTNRRLLVLVDGRDVALQQIGATEWNSFASSLDDFSRIELIRGPAAALYGANAFNGVLNLTTLSPREAIGTRISVLAGDYATLRTDVRHAGAWDKLAYKITLGHSQSKNLSRNRTDSASIVHEYPGLFPAGLEQNALTDDDLNTFATYGTARLDYDLTPTSTILGEVGYTQFGNEVMMAGAGRIHVPKSEKPFARLAFHETHFHVQAAYNARRTIDTMRILAAPPGTIILDDSYDLNLDAQYADTISSSLNYVVGGQIQHMSVGSKGTVFPNDPITANIGGIYGQLEYNIAQPLSVILSARYDNSSIYPQQFSPRAAVVFTPVTGHQLRLSAGRSFQRANFSELYRRYGFRPVFNAQGAPVNFRPVQQRINDTLTALTGTQQNVDLSLFDPSVTNPRDPRAIQPTAIGIGNPDLKVEQNVGLELGYKGTISKQLFVTVDVYYNRMRDFISGFLPGVNENYKTWSSSSSLSPDLQQYAQLVDSLVYQQISQFDRARFTTMDGKPMFVVSNTNIGLVEQYGMEIAAEYALTRELHFNANYSYYGFRLVEAETPNPFLPKGDLLLSPNTSPHRVNVGASYKQDGLFDVSVTFRYVDGFPWLAGDFRGYVPAYALVNVNAGVEIMQGLRAGLYIYNLLDRKHYEIFGGTIMPRLANVSLQYTL</sequence>
<dbReference type="STRING" id="1895771.BGO89_02135"/>
<dbReference type="InterPro" id="IPR008969">
    <property type="entry name" value="CarboxyPept-like_regulatory"/>
</dbReference>
<protein>
    <recommendedName>
        <fullName evidence="16">TonB-dependent receptor</fullName>
    </recommendedName>
</protein>
<evidence type="ECO:0000256" key="1">
    <source>
        <dbReference type="ARBA" id="ARBA00004571"/>
    </source>
</evidence>
<dbReference type="AlphaFoldDB" id="A0A1M3L1Z7"/>
<organism evidence="14 15">
    <name type="scientific">Candidatus Kapaibacterium thiocyanatum</name>
    <dbReference type="NCBI Taxonomy" id="1895771"/>
    <lineage>
        <taxon>Bacteria</taxon>
        <taxon>Pseudomonadati</taxon>
        <taxon>Candidatus Kapaibacteriota</taxon>
        <taxon>Candidatus Kapaibacteriia</taxon>
        <taxon>Candidatus Kapaibacteriales</taxon>
        <taxon>Candidatus Kapaibacteriaceae</taxon>
        <taxon>Candidatus Kapaibacterium</taxon>
    </lineage>
</organism>
<dbReference type="Pfam" id="PF13715">
    <property type="entry name" value="CarbopepD_reg_2"/>
    <property type="match status" value="1"/>
</dbReference>
<keyword evidence="3 10" id="KW-1134">Transmembrane beta strand</keyword>
<reference evidence="14 15" key="1">
    <citation type="submission" date="2016-09" db="EMBL/GenBank/DDBJ databases">
        <title>Genome-resolved meta-omics ties microbial dynamics to process performance in biotechnology for thiocyanate degradation.</title>
        <authorList>
            <person name="Kantor R.S."/>
            <person name="Huddy R.J."/>
            <person name="Iyer R."/>
            <person name="Thomas B.C."/>
            <person name="Brown C.T."/>
            <person name="Anantharaman K."/>
            <person name="Tringe S."/>
            <person name="Hettich R.L."/>
            <person name="Harrison S.T."/>
            <person name="Banfield J.F."/>
        </authorList>
    </citation>
    <scope>NUCLEOTIDE SEQUENCE [LARGE SCALE GENOMIC DNA]</scope>
    <source>
        <strain evidence="14">59-99</strain>
    </source>
</reference>
<dbReference type="InterPro" id="IPR012910">
    <property type="entry name" value="Plug_dom"/>
</dbReference>